<dbReference type="PANTHER" id="PTHR21496:SF23">
    <property type="entry name" value="3-PHENYLPROPIONATE_CINNAMIC ACID DIOXYGENASE FERREDOXIN SUBUNIT"/>
    <property type="match status" value="1"/>
</dbReference>
<gene>
    <name evidence="6" type="ORF">ACFSB2_17460</name>
</gene>
<name>A0ABW4JKH4_9BACL</name>
<proteinExistence type="predicted"/>
<dbReference type="CDD" id="cd03467">
    <property type="entry name" value="Rieske"/>
    <property type="match status" value="1"/>
</dbReference>
<comment type="caution">
    <text evidence="6">The sequence shown here is derived from an EMBL/GenBank/DDBJ whole genome shotgun (WGS) entry which is preliminary data.</text>
</comment>
<protein>
    <submittedName>
        <fullName evidence="6">Rieske (2Fe-2S) protein</fullName>
    </submittedName>
</protein>
<keyword evidence="1" id="KW-0001">2Fe-2S</keyword>
<dbReference type="InterPro" id="IPR017941">
    <property type="entry name" value="Rieske_2Fe-2S"/>
</dbReference>
<reference evidence="7" key="1">
    <citation type="journal article" date="2019" name="Int. J. Syst. Evol. Microbiol.">
        <title>The Global Catalogue of Microorganisms (GCM) 10K type strain sequencing project: providing services to taxonomists for standard genome sequencing and annotation.</title>
        <authorList>
            <consortium name="The Broad Institute Genomics Platform"/>
            <consortium name="The Broad Institute Genome Sequencing Center for Infectious Disease"/>
            <person name="Wu L."/>
            <person name="Ma J."/>
        </authorList>
    </citation>
    <scope>NUCLEOTIDE SEQUENCE [LARGE SCALE GENOMIC DNA]</scope>
    <source>
        <strain evidence="7">CGMCC 1.12286</strain>
    </source>
</reference>
<dbReference type="SUPFAM" id="SSF50022">
    <property type="entry name" value="ISP domain"/>
    <property type="match status" value="1"/>
</dbReference>
<evidence type="ECO:0000313" key="7">
    <source>
        <dbReference type="Proteomes" id="UP001597079"/>
    </source>
</evidence>
<keyword evidence="7" id="KW-1185">Reference proteome</keyword>
<feature type="domain" description="Rieske" evidence="5">
    <location>
        <begin position="3"/>
        <end position="116"/>
    </location>
</feature>
<evidence type="ECO:0000256" key="2">
    <source>
        <dbReference type="ARBA" id="ARBA00022723"/>
    </source>
</evidence>
<keyword evidence="4" id="KW-0411">Iron-sulfur</keyword>
<evidence type="ECO:0000256" key="1">
    <source>
        <dbReference type="ARBA" id="ARBA00022714"/>
    </source>
</evidence>
<organism evidence="6 7">
    <name type="scientific">Alicyclobacillus fodiniaquatilis</name>
    <dbReference type="NCBI Taxonomy" id="1661150"/>
    <lineage>
        <taxon>Bacteria</taxon>
        <taxon>Bacillati</taxon>
        <taxon>Bacillota</taxon>
        <taxon>Bacilli</taxon>
        <taxon>Bacillales</taxon>
        <taxon>Alicyclobacillaceae</taxon>
        <taxon>Alicyclobacillus</taxon>
    </lineage>
</organism>
<evidence type="ECO:0000256" key="3">
    <source>
        <dbReference type="ARBA" id="ARBA00023004"/>
    </source>
</evidence>
<keyword evidence="2" id="KW-0479">Metal-binding</keyword>
<dbReference type="Proteomes" id="UP001597079">
    <property type="component" value="Unassembled WGS sequence"/>
</dbReference>
<dbReference type="PANTHER" id="PTHR21496">
    <property type="entry name" value="FERREDOXIN-RELATED"/>
    <property type="match status" value="1"/>
</dbReference>
<dbReference type="Pfam" id="PF00355">
    <property type="entry name" value="Rieske"/>
    <property type="match status" value="1"/>
</dbReference>
<evidence type="ECO:0000256" key="4">
    <source>
        <dbReference type="ARBA" id="ARBA00023014"/>
    </source>
</evidence>
<keyword evidence="3" id="KW-0408">Iron</keyword>
<evidence type="ECO:0000313" key="6">
    <source>
        <dbReference type="EMBL" id="MFD1676489.1"/>
    </source>
</evidence>
<dbReference type="Gene3D" id="2.102.10.10">
    <property type="entry name" value="Rieske [2Fe-2S] iron-sulphur domain"/>
    <property type="match status" value="1"/>
</dbReference>
<dbReference type="PROSITE" id="PS51296">
    <property type="entry name" value="RIESKE"/>
    <property type="match status" value="1"/>
</dbReference>
<dbReference type="EMBL" id="JBHUCX010000067">
    <property type="protein sequence ID" value="MFD1676489.1"/>
    <property type="molecule type" value="Genomic_DNA"/>
</dbReference>
<dbReference type="RefSeq" id="WP_377944393.1">
    <property type="nucleotide sequence ID" value="NZ_JBHUCX010000067.1"/>
</dbReference>
<evidence type="ECO:0000259" key="5">
    <source>
        <dbReference type="PROSITE" id="PS51296"/>
    </source>
</evidence>
<dbReference type="InterPro" id="IPR036922">
    <property type="entry name" value="Rieske_2Fe-2S_sf"/>
</dbReference>
<sequence length="118" mass="13186">MRHVICKVDALQPGEIKEAMLGRISIVICRTPDGEYYALSNRCVHQGAPMAKGKLCGATAPTDTPGEYRYVREGEILRCPWHGREYDVLRGGRMLADDTRCLPSFNVVVEGEEVVVHR</sequence>
<accession>A0ABW4JKH4</accession>